<comment type="subunit">
    <text evidence="5">The Tat system comprises two distinct complexes: a TatABC complex, containing multiple copies of TatA, TatB and TatC subunits, and a separate TatA complex, containing only TatA subunits. Substrates initially bind to the TatABC complex, which probably triggers association of the separate TatA complex to form the active translocon.</text>
</comment>
<feature type="transmembrane region" description="Helical" evidence="5">
    <location>
        <begin position="115"/>
        <end position="142"/>
    </location>
</feature>
<keyword evidence="8" id="KW-1185">Reference proteome</keyword>
<dbReference type="PRINTS" id="PR01840">
    <property type="entry name" value="TATCFAMILY"/>
</dbReference>
<organism evidence="7 8">
    <name type="scientific">Pelagibaculum spongiae</name>
    <dbReference type="NCBI Taxonomy" id="2080658"/>
    <lineage>
        <taxon>Bacteria</taxon>
        <taxon>Pseudomonadati</taxon>
        <taxon>Pseudomonadota</taxon>
        <taxon>Gammaproteobacteria</taxon>
        <taxon>Oceanospirillales</taxon>
        <taxon>Pelagibaculum</taxon>
    </lineage>
</organism>
<evidence type="ECO:0000256" key="5">
    <source>
        <dbReference type="HAMAP-Rule" id="MF_00902"/>
    </source>
</evidence>
<proteinExistence type="inferred from homology"/>
<dbReference type="AlphaFoldDB" id="A0A2V1GYS8"/>
<gene>
    <name evidence="5 7" type="primary">tatC</name>
    <name evidence="7" type="ORF">DC094_12635</name>
</gene>
<feature type="transmembrane region" description="Helical" evidence="5">
    <location>
        <begin position="223"/>
        <end position="241"/>
    </location>
</feature>
<dbReference type="GO" id="GO:0043953">
    <property type="term" value="P:protein transport by the Tat complex"/>
    <property type="evidence" value="ECO:0007669"/>
    <property type="project" value="UniProtKB-UniRule"/>
</dbReference>
<feature type="transmembrane region" description="Helical" evidence="5">
    <location>
        <begin position="73"/>
        <end position="94"/>
    </location>
</feature>
<evidence type="ECO:0000313" key="7">
    <source>
        <dbReference type="EMBL" id="PVZ68145.1"/>
    </source>
</evidence>
<protein>
    <recommendedName>
        <fullName evidence="5">Sec-independent protein translocase protein TatC</fullName>
    </recommendedName>
</protein>
<sequence length="276" mass="30810">MTDKPKVDHTTMPLFSHLVELRSRLLKAVIAIVLVFSCMFYFSQDLYSMLAEPLTRHLPEGSSMIATQVASPFLAPFKLTLVLSIFIAIPYLLYQMWSFVAPGLYEHEKKLAFPLVVLSSFLFYLGIAFAYFVVFPLIFGFFTGVVPEGVEVMTDITSYLDFVLKLFFAFGMAFEIPIAAILLIWTGAMTPKQLAEKRPYVIVGSFVIGMLLTPPDIISQSLLAIPMWLLFEMGLIFARVVKPKSRSAVDAEKAAEQEALTADGKPQIGQDISPDK</sequence>
<dbReference type="OrthoDB" id="9777044at2"/>
<evidence type="ECO:0000256" key="2">
    <source>
        <dbReference type="ARBA" id="ARBA00022692"/>
    </source>
</evidence>
<dbReference type="EMBL" id="QDDL01000005">
    <property type="protein sequence ID" value="PVZ68145.1"/>
    <property type="molecule type" value="Genomic_DNA"/>
</dbReference>
<dbReference type="InterPro" id="IPR019820">
    <property type="entry name" value="Sec-indep_translocase_CS"/>
</dbReference>
<keyword evidence="5" id="KW-0811">Translocation</keyword>
<keyword evidence="5" id="KW-0813">Transport</keyword>
<comment type="caution">
    <text evidence="7">The sequence shown here is derived from an EMBL/GenBank/DDBJ whole genome shotgun (WGS) entry which is preliminary data.</text>
</comment>
<dbReference type="NCBIfam" id="TIGR00945">
    <property type="entry name" value="tatC"/>
    <property type="match status" value="1"/>
</dbReference>
<comment type="function">
    <text evidence="5">Part of the twin-arginine translocation (Tat) system that transports large folded proteins containing a characteristic twin-arginine motif in their signal peptide across membranes. Together with TatB, TatC is part of a receptor directly interacting with Tat signal peptides.</text>
</comment>
<dbReference type="GO" id="GO:0033281">
    <property type="term" value="C:TAT protein transport complex"/>
    <property type="evidence" value="ECO:0007669"/>
    <property type="project" value="UniProtKB-UniRule"/>
</dbReference>
<keyword evidence="2 5" id="KW-0812">Transmembrane</keyword>
<evidence type="ECO:0000256" key="1">
    <source>
        <dbReference type="ARBA" id="ARBA00004141"/>
    </source>
</evidence>
<dbReference type="GO" id="GO:0009977">
    <property type="term" value="F:proton motive force dependent protein transmembrane transporter activity"/>
    <property type="evidence" value="ECO:0007669"/>
    <property type="project" value="TreeGrafter"/>
</dbReference>
<dbReference type="RefSeq" id="WP_116687474.1">
    <property type="nucleotide sequence ID" value="NZ_CAWNYD010000005.1"/>
</dbReference>
<evidence type="ECO:0000256" key="4">
    <source>
        <dbReference type="ARBA" id="ARBA00023136"/>
    </source>
</evidence>
<dbReference type="Pfam" id="PF00902">
    <property type="entry name" value="TatC"/>
    <property type="match status" value="1"/>
</dbReference>
<feature type="transmembrane region" description="Helical" evidence="5">
    <location>
        <begin position="162"/>
        <end position="188"/>
    </location>
</feature>
<keyword evidence="3 5" id="KW-1133">Transmembrane helix</keyword>
<dbReference type="Proteomes" id="UP000244906">
    <property type="component" value="Unassembled WGS sequence"/>
</dbReference>
<feature type="transmembrane region" description="Helical" evidence="5">
    <location>
        <begin position="200"/>
        <end position="217"/>
    </location>
</feature>
<dbReference type="HAMAP" id="MF_00902">
    <property type="entry name" value="TatC"/>
    <property type="match status" value="1"/>
</dbReference>
<dbReference type="PANTHER" id="PTHR30371">
    <property type="entry name" value="SEC-INDEPENDENT PROTEIN TRANSLOCASE PROTEIN TATC"/>
    <property type="match status" value="1"/>
</dbReference>
<comment type="similarity">
    <text evidence="5">Belongs to the TatC family.</text>
</comment>
<reference evidence="7 8" key="1">
    <citation type="submission" date="2018-04" db="EMBL/GenBank/DDBJ databases">
        <title>Thalassorhabdus spongiae gen. nov., sp. nov., isolated from a marine sponge in South-West Iceland.</title>
        <authorList>
            <person name="Knobloch S."/>
            <person name="Daussin A."/>
            <person name="Johannsson R."/>
            <person name="Marteinsson V.T."/>
        </authorList>
    </citation>
    <scope>NUCLEOTIDE SEQUENCE [LARGE SCALE GENOMIC DNA]</scope>
    <source>
        <strain evidence="7 8">Hp12</strain>
    </source>
</reference>
<keyword evidence="4 5" id="KW-0472">Membrane</keyword>
<comment type="subcellular location">
    <subcellularLocation>
        <location evidence="5">Cell membrane</location>
        <topology evidence="5">Multi-pass membrane protein</topology>
    </subcellularLocation>
    <subcellularLocation>
        <location evidence="1">Membrane</location>
        <topology evidence="1">Multi-pass membrane protein</topology>
    </subcellularLocation>
</comment>
<feature type="region of interest" description="Disordered" evidence="6">
    <location>
        <begin position="257"/>
        <end position="276"/>
    </location>
</feature>
<evidence type="ECO:0000256" key="6">
    <source>
        <dbReference type="SAM" id="MobiDB-lite"/>
    </source>
</evidence>
<feature type="transmembrane region" description="Helical" evidence="5">
    <location>
        <begin position="25"/>
        <end position="43"/>
    </location>
</feature>
<keyword evidence="5" id="KW-0653">Protein transport</keyword>
<name>A0A2V1GYS8_9GAMM</name>
<dbReference type="PROSITE" id="PS01218">
    <property type="entry name" value="TATC"/>
    <property type="match status" value="1"/>
</dbReference>
<dbReference type="GO" id="GO:0065002">
    <property type="term" value="P:intracellular protein transmembrane transport"/>
    <property type="evidence" value="ECO:0007669"/>
    <property type="project" value="TreeGrafter"/>
</dbReference>
<dbReference type="InterPro" id="IPR002033">
    <property type="entry name" value="TatC"/>
</dbReference>
<keyword evidence="5" id="KW-1003">Cell membrane</keyword>
<evidence type="ECO:0000313" key="8">
    <source>
        <dbReference type="Proteomes" id="UP000244906"/>
    </source>
</evidence>
<dbReference type="PANTHER" id="PTHR30371:SF0">
    <property type="entry name" value="SEC-INDEPENDENT PROTEIN TRANSLOCASE PROTEIN TATC, CHLOROPLASTIC-RELATED"/>
    <property type="match status" value="1"/>
</dbReference>
<evidence type="ECO:0000256" key="3">
    <source>
        <dbReference type="ARBA" id="ARBA00022989"/>
    </source>
</evidence>
<accession>A0A2V1GYS8</accession>